<feature type="region of interest" description="Disordered" evidence="1">
    <location>
        <begin position="28"/>
        <end position="48"/>
    </location>
</feature>
<reference evidence="2" key="1">
    <citation type="journal article" date="2023" name="Mol. Biol. Evol.">
        <title>Third-Generation Sequencing Reveals the Adaptive Role of the Epigenome in Three Deep-Sea Polychaetes.</title>
        <authorList>
            <person name="Perez M."/>
            <person name="Aroh O."/>
            <person name="Sun Y."/>
            <person name="Lan Y."/>
            <person name="Juniper S.K."/>
            <person name="Young C.R."/>
            <person name="Angers B."/>
            <person name="Qian P.Y."/>
        </authorList>
    </citation>
    <scope>NUCLEOTIDE SEQUENCE</scope>
    <source>
        <strain evidence="2">P08H-3</strain>
    </source>
</reference>
<dbReference type="EMBL" id="JAODUP010000025">
    <property type="protein sequence ID" value="KAK2167708.1"/>
    <property type="molecule type" value="Genomic_DNA"/>
</dbReference>
<comment type="caution">
    <text evidence="2">The sequence shown here is derived from an EMBL/GenBank/DDBJ whole genome shotgun (WGS) entry which is preliminary data.</text>
</comment>
<evidence type="ECO:0000313" key="2">
    <source>
        <dbReference type="EMBL" id="KAK2167708.1"/>
    </source>
</evidence>
<dbReference type="Proteomes" id="UP001208570">
    <property type="component" value="Unassembled WGS sequence"/>
</dbReference>
<dbReference type="AlphaFoldDB" id="A0AAD9NGG4"/>
<evidence type="ECO:0000256" key="1">
    <source>
        <dbReference type="SAM" id="MobiDB-lite"/>
    </source>
</evidence>
<gene>
    <name evidence="2" type="ORF">LSH36_25g09003</name>
</gene>
<accession>A0AAD9NGG4</accession>
<protein>
    <submittedName>
        <fullName evidence="2">Uncharacterized protein</fullName>
    </submittedName>
</protein>
<proteinExistence type="predicted"/>
<keyword evidence="3" id="KW-1185">Reference proteome</keyword>
<organism evidence="2 3">
    <name type="scientific">Paralvinella palmiformis</name>
    <dbReference type="NCBI Taxonomy" id="53620"/>
    <lineage>
        <taxon>Eukaryota</taxon>
        <taxon>Metazoa</taxon>
        <taxon>Spiralia</taxon>
        <taxon>Lophotrochozoa</taxon>
        <taxon>Annelida</taxon>
        <taxon>Polychaeta</taxon>
        <taxon>Sedentaria</taxon>
        <taxon>Canalipalpata</taxon>
        <taxon>Terebellida</taxon>
        <taxon>Terebelliformia</taxon>
        <taxon>Alvinellidae</taxon>
        <taxon>Paralvinella</taxon>
    </lineage>
</organism>
<name>A0AAD9NGG4_9ANNE</name>
<evidence type="ECO:0000313" key="3">
    <source>
        <dbReference type="Proteomes" id="UP001208570"/>
    </source>
</evidence>
<sequence>MNTTAHIPGCNSHQAVRVEELTLINHARSAETAKSAPSLSDKGESMEKVELIGPENEAEQNTKPLLDLDVNNQLLSKYLTVNAHFIDYWLISSNTILHDWDSWRLPPTELLPWETSTHY</sequence>